<dbReference type="EMBL" id="CH476631">
    <property type="protein sequence ID" value="EDN92728.1"/>
    <property type="molecule type" value="Genomic_DNA"/>
</dbReference>
<name>A7ETD6_SCLS1</name>
<organism evidence="1 2">
    <name type="scientific">Sclerotinia sclerotiorum (strain ATCC 18683 / 1980 / Ss-1)</name>
    <name type="common">White mold</name>
    <name type="synonym">Whetzelinia sclerotiorum</name>
    <dbReference type="NCBI Taxonomy" id="665079"/>
    <lineage>
        <taxon>Eukaryota</taxon>
        <taxon>Fungi</taxon>
        <taxon>Dikarya</taxon>
        <taxon>Ascomycota</taxon>
        <taxon>Pezizomycotina</taxon>
        <taxon>Leotiomycetes</taxon>
        <taxon>Helotiales</taxon>
        <taxon>Sclerotiniaceae</taxon>
        <taxon>Sclerotinia</taxon>
    </lineage>
</organism>
<dbReference type="Proteomes" id="UP000001312">
    <property type="component" value="Unassembled WGS sequence"/>
</dbReference>
<dbReference type="GeneID" id="5486933"/>
<sequence>MERRTDRSDLHDNLISAEELHGKTPRLALYHGSSVAQIASERATRCSPTGTYNSTSCLLQASKAQKRSAVAKFTATAMLAYLTYSIGSLRDRDELLAG</sequence>
<gene>
    <name evidence="1" type="ORF">SS1G_08591</name>
</gene>
<dbReference type="RefSeq" id="XP_001590851.1">
    <property type="nucleotide sequence ID" value="XM_001590801.1"/>
</dbReference>
<dbReference type="AlphaFoldDB" id="A7ETD6"/>
<reference evidence="2" key="1">
    <citation type="journal article" date="2011" name="PLoS Genet.">
        <title>Genomic analysis of the necrotrophic fungal pathogens Sclerotinia sclerotiorum and Botrytis cinerea.</title>
        <authorList>
            <person name="Amselem J."/>
            <person name="Cuomo C.A."/>
            <person name="van Kan J.A."/>
            <person name="Viaud M."/>
            <person name="Benito E.P."/>
            <person name="Couloux A."/>
            <person name="Coutinho P.M."/>
            <person name="de Vries R.P."/>
            <person name="Dyer P.S."/>
            <person name="Fillinger S."/>
            <person name="Fournier E."/>
            <person name="Gout L."/>
            <person name="Hahn M."/>
            <person name="Kohn L."/>
            <person name="Lapalu N."/>
            <person name="Plummer K.M."/>
            <person name="Pradier J.M."/>
            <person name="Quevillon E."/>
            <person name="Sharon A."/>
            <person name="Simon A."/>
            <person name="ten Have A."/>
            <person name="Tudzynski B."/>
            <person name="Tudzynski P."/>
            <person name="Wincker P."/>
            <person name="Andrew M."/>
            <person name="Anthouard V."/>
            <person name="Beever R.E."/>
            <person name="Beffa R."/>
            <person name="Benoit I."/>
            <person name="Bouzid O."/>
            <person name="Brault B."/>
            <person name="Chen Z."/>
            <person name="Choquer M."/>
            <person name="Collemare J."/>
            <person name="Cotton P."/>
            <person name="Danchin E.G."/>
            <person name="Da Silva C."/>
            <person name="Gautier A."/>
            <person name="Giraud C."/>
            <person name="Giraud T."/>
            <person name="Gonzalez C."/>
            <person name="Grossetete S."/>
            <person name="Guldener U."/>
            <person name="Henrissat B."/>
            <person name="Howlett B.J."/>
            <person name="Kodira C."/>
            <person name="Kretschmer M."/>
            <person name="Lappartient A."/>
            <person name="Leroch M."/>
            <person name="Levis C."/>
            <person name="Mauceli E."/>
            <person name="Neuveglise C."/>
            <person name="Oeser B."/>
            <person name="Pearson M."/>
            <person name="Poulain J."/>
            <person name="Poussereau N."/>
            <person name="Quesneville H."/>
            <person name="Rascle C."/>
            <person name="Schumacher J."/>
            <person name="Segurens B."/>
            <person name="Sexton A."/>
            <person name="Silva E."/>
            <person name="Sirven C."/>
            <person name="Soanes D.M."/>
            <person name="Talbot N.J."/>
            <person name="Templeton M."/>
            <person name="Yandava C."/>
            <person name="Yarden O."/>
            <person name="Zeng Q."/>
            <person name="Rollins J.A."/>
            <person name="Lebrun M.H."/>
            <person name="Dickman M."/>
        </authorList>
    </citation>
    <scope>NUCLEOTIDE SEQUENCE [LARGE SCALE GENOMIC DNA]</scope>
    <source>
        <strain evidence="2">ATCC 18683 / 1980 / Ss-1</strain>
    </source>
</reference>
<evidence type="ECO:0000313" key="1">
    <source>
        <dbReference type="EMBL" id="EDN92728.1"/>
    </source>
</evidence>
<protein>
    <submittedName>
        <fullName evidence="1">Uncharacterized protein</fullName>
    </submittedName>
</protein>
<evidence type="ECO:0000313" key="2">
    <source>
        <dbReference type="Proteomes" id="UP000001312"/>
    </source>
</evidence>
<dbReference type="KEGG" id="ssl:SS1G_08591"/>
<keyword evidence="2" id="KW-1185">Reference proteome</keyword>
<proteinExistence type="predicted"/>
<dbReference type="InParanoid" id="A7ETD6"/>
<accession>A7ETD6</accession>
<dbReference type="HOGENOM" id="CLU_2334912_0_0_1"/>